<sequence>MFDLRNRKTKGIKALRYDMTVDEFYPRPRDFRIDRRFWTVLQAGLYESAPQEVTGSCLRQRLTLFEPTQSVGITSGGTSSTTPD</sequence>
<proteinExistence type="predicted"/>
<name>A0AAQ3ULQ2_PASNO</name>
<gene>
    <name evidence="1" type="ORF">U9M48_039633</name>
</gene>
<dbReference type="AlphaFoldDB" id="A0AAQ3ULQ2"/>
<keyword evidence="2" id="KW-1185">Reference proteome</keyword>
<protein>
    <submittedName>
        <fullName evidence="1">Uncharacterized protein</fullName>
    </submittedName>
</protein>
<dbReference type="Proteomes" id="UP001341281">
    <property type="component" value="Chromosome 09"/>
</dbReference>
<organism evidence="1 2">
    <name type="scientific">Paspalum notatum var. saurae</name>
    <dbReference type="NCBI Taxonomy" id="547442"/>
    <lineage>
        <taxon>Eukaryota</taxon>
        <taxon>Viridiplantae</taxon>
        <taxon>Streptophyta</taxon>
        <taxon>Embryophyta</taxon>
        <taxon>Tracheophyta</taxon>
        <taxon>Spermatophyta</taxon>
        <taxon>Magnoliopsida</taxon>
        <taxon>Liliopsida</taxon>
        <taxon>Poales</taxon>
        <taxon>Poaceae</taxon>
        <taxon>PACMAD clade</taxon>
        <taxon>Panicoideae</taxon>
        <taxon>Andropogonodae</taxon>
        <taxon>Paspaleae</taxon>
        <taxon>Paspalinae</taxon>
        <taxon>Paspalum</taxon>
    </lineage>
</organism>
<dbReference type="EMBL" id="CP144753">
    <property type="protein sequence ID" value="WVZ93668.1"/>
    <property type="molecule type" value="Genomic_DNA"/>
</dbReference>
<evidence type="ECO:0000313" key="2">
    <source>
        <dbReference type="Proteomes" id="UP001341281"/>
    </source>
</evidence>
<accession>A0AAQ3ULQ2</accession>
<evidence type="ECO:0000313" key="1">
    <source>
        <dbReference type="EMBL" id="WVZ93668.1"/>
    </source>
</evidence>
<reference evidence="1 2" key="1">
    <citation type="submission" date="2024-02" db="EMBL/GenBank/DDBJ databases">
        <title>High-quality chromosome-scale genome assembly of Pensacola bahiagrass (Paspalum notatum Flugge var. saurae).</title>
        <authorList>
            <person name="Vega J.M."/>
            <person name="Podio M."/>
            <person name="Orjuela J."/>
            <person name="Siena L.A."/>
            <person name="Pessino S.C."/>
            <person name="Combes M.C."/>
            <person name="Mariac C."/>
            <person name="Albertini E."/>
            <person name="Pupilli F."/>
            <person name="Ortiz J.P.A."/>
            <person name="Leblanc O."/>
        </authorList>
    </citation>
    <scope>NUCLEOTIDE SEQUENCE [LARGE SCALE GENOMIC DNA]</scope>
    <source>
        <strain evidence="1">R1</strain>
        <tissue evidence="1">Leaf</tissue>
    </source>
</reference>